<evidence type="ECO:0000256" key="1">
    <source>
        <dbReference type="ARBA" id="ARBA00022723"/>
    </source>
</evidence>
<evidence type="ECO:0000313" key="5">
    <source>
        <dbReference type="Proteomes" id="UP000257014"/>
    </source>
</evidence>
<dbReference type="GO" id="GO:0016818">
    <property type="term" value="F:hydrolase activity, acting on acid anhydrides, in phosphorus-containing anhydrides"/>
    <property type="evidence" value="ECO:0007669"/>
    <property type="project" value="InterPro"/>
</dbReference>
<dbReference type="GO" id="GO:0008270">
    <property type="term" value="F:zinc ion binding"/>
    <property type="evidence" value="ECO:0007669"/>
    <property type="project" value="InterPro"/>
</dbReference>
<proteinExistence type="predicted"/>
<dbReference type="Proteomes" id="UP000257014">
    <property type="component" value="Unassembled WGS sequence"/>
</dbReference>
<keyword evidence="1" id="KW-0479">Metal-binding</keyword>
<evidence type="ECO:0000259" key="3">
    <source>
        <dbReference type="Pfam" id="PF08797"/>
    </source>
</evidence>
<keyword evidence="2" id="KW-0378">Hydrolase</keyword>
<dbReference type="GO" id="GO:0003677">
    <property type="term" value="F:DNA binding"/>
    <property type="evidence" value="ECO:0007669"/>
    <property type="project" value="UniProtKB-KW"/>
</dbReference>
<name>A0A3E0K5F7_9BACI</name>
<dbReference type="RefSeq" id="WP_276642924.1">
    <property type="nucleotide sequence ID" value="NZ_JBAIZG010000049.1"/>
</dbReference>
<accession>A0A3E0K5F7</accession>
<protein>
    <submittedName>
        <fullName evidence="4">DNA-binding protein</fullName>
    </submittedName>
</protein>
<reference evidence="4 5" key="1">
    <citation type="submission" date="2018-03" db="EMBL/GenBank/DDBJ databases">
        <authorList>
            <person name="Keele B.F."/>
        </authorList>
    </citation>
    <scope>NUCLEOTIDE SEQUENCE [LARGE SCALE GENOMIC DNA]</scope>
    <source>
        <strain evidence="4">ZCTH4_d</strain>
    </source>
</reference>
<feature type="domain" description="HIRAN" evidence="3">
    <location>
        <begin position="5"/>
        <end position="58"/>
    </location>
</feature>
<dbReference type="InterPro" id="IPR014905">
    <property type="entry name" value="HIRAN"/>
</dbReference>
<dbReference type="AlphaFoldDB" id="A0A3E0K5F7"/>
<evidence type="ECO:0000256" key="2">
    <source>
        <dbReference type="ARBA" id="ARBA00022801"/>
    </source>
</evidence>
<sequence length="116" mass="13137">MEKRVYVAITGVHHYFGTKIFQLNQVIVLTKEPDNPYDAEAIRAEIPSIGKVGYVANSTHTVPRGCHSAGRIYDTFEQSIVGAVRFILNDTVILELLPEVKRIHFFMGWEESKIFG</sequence>
<keyword evidence="4" id="KW-0238">DNA-binding</keyword>
<gene>
    <name evidence="4" type="ORF">C6P37_05015</name>
</gene>
<dbReference type="Pfam" id="PF08797">
    <property type="entry name" value="HIRAN"/>
    <property type="match status" value="1"/>
</dbReference>
<comment type="caution">
    <text evidence="4">The sequence shown here is derived from an EMBL/GenBank/DDBJ whole genome shotgun (WGS) entry which is preliminary data.</text>
</comment>
<organism evidence="4 5">
    <name type="scientific">Caldibacillus debilis</name>
    <dbReference type="NCBI Taxonomy" id="301148"/>
    <lineage>
        <taxon>Bacteria</taxon>
        <taxon>Bacillati</taxon>
        <taxon>Bacillota</taxon>
        <taxon>Bacilli</taxon>
        <taxon>Bacillales</taxon>
        <taxon>Bacillaceae</taxon>
        <taxon>Caldibacillus</taxon>
    </lineage>
</organism>
<dbReference type="Gene3D" id="3.30.70.2330">
    <property type="match status" value="1"/>
</dbReference>
<evidence type="ECO:0000313" key="4">
    <source>
        <dbReference type="EMBL" id="REJ29320.1"/>
    </source>
</evidence>
<dbReference type="EMBL" id="QEWE01000014">
    <property type="protein sequence ID" value="REJ29320.1"/>
    <property type="molecule type" value="Genomic_DNA"/>
</dbReference>